<evidence type="ECO:0000256" key="2">
    <source>
        <dbReference type="ARBA" id="ARBA00022527"/>
    </source>
</evidence>
<evidence type="ECO:0000256" key="10">
    <source>
        <dbReference type="ARBA" id="ARBA00047899"/>
    </source>
</evidence>
<evidence type="ECO:0000256" key="11">
    <source>
        <dbReference type="ARBA" id="ARBA00048679"/>
    </source>
</evidence>
<evidence type="ECO:0000256" key="4">
    <source>
        <dbReference type="ARBA" id="ARBA00022729"/>
    </source>
</evidence>
<dbReference type="EC" id="2.7.11.1" evidence="1"/>
<gene>
    <name evidence="13" type="ORF">SASPL_114761</name>
</gene>
<dbReference type="EMBL" id="PNBA02000005">
    <property type="protein sequence ID" value="KAG6424344.1"/>
    <property type="molecule type" value="Genomic_DNA"/>
</dbReference>
<evidence type="ECO:0000256" key="7">
    <source>
        <dbReference type="ARBA" id="ARBA00022840"/>
    </source>
</evidence>
<dbReference type="PANTHER" id="PTHR27002:SF214">
    <property type="entry name" value="RECEPTOR-LIKE SERINE_THREONINE-PROTEIN KINASE"/>
    <property type="match status" value="1"/>
</dbReference>
<name>A0A8X8Y4B4_SALSN</name>
<dbReference type="Proteomes" id="UP000298416">
    <property type="component" value="Unassembled WGS sequence"/>
</dbReference>
<evidence type="ECO:0000256" key="1">
    <source>
        <dbReference type="ARBA" id="ARBA00012513"/>
    </source>
</evidence>
<evidence type="ECO:0000256" key="5">
    <source>
        <dbReference type="ARBA" id="ARBA00022741"/>
    </source>
</evidence>
<evidence type="ECO:0000259" key="12">
    <source>
        <dbReference type="PROSITE" id="PS50011"/>
    </source>
</evidence>
<dbReference type="PROSITE" id="PS00108">
    <property type="entry name" value="PROTEIN_KINASE_ST"/>
    <property type="match status" value="1"/>
</dbReference>
<dbReference type="InterPro" id="IPR011009">
    <property type="entry name" value="Kinase-like_dom_sf"/>
</dbReference>
<dbReference type="GO" id="GO:0005524">
    <property type="term" value="F:ATP binding"/>
    <property type="evidence" value="ECO:0007669"/>
    <property type="project" value="UniProtKB-KW"/>
</dbReference>
<keyword evidence="7" id="KW-0067">ATP-binding</keyword>
<reference evidence="13" key="2">
    <citation type="submission" date="2020-08" db="EMBL/GenBank/DDBJ databases">
        <title>Plant Genome Project.</title>
        <authorList>
            <person name="Zhang R.-G."/>
        </authorList>
    </citation>
    <scope>NUCLEOTIDE SEQUENCE</scope>
    <source>
        <strain evidence="13">Huo1</strain>
        <tissue evidence="13">Leaf</tissue>
    </source>
</reference>
<dbReference type="Pfam" id="PF00069">
    <property type="entry name" value="Pkinase"/>
    <property type="match status" value="1"/>
</dbReference>
<dbReference type="FunFam" id="1.10.510.10:FF:000060">
    <property type="entry name" value="G-type lectin S-receptor-like serine/threonine-protein kinase"/>
    <property type="match status" value="1"/>
</dbReference>
<organism evidence="13">
    <name type="scientific">Salvia splendens</name>
    <name type="common">Scarlet sage</name>
    <dbReference type="NCBI Taxonomy" id="180675"/>
    <lineage>
        <taxon>Eukaryota</taxon>
        <taxon>Viridiplantae</taxon>
        <taxon>Streptophyta</taxon>
        <taxon>Embryophyta</taxon>
        <taxon>Tracheophyta</taxon>
        <taxon>Spermatophyta</taxon>
        <taxon>Magnoliopsida</taxon>
        <taxon>eudicotyledons</taxon>
        <taxon>Gunneridae</taxon>
        <taxon>Pentapetalae</taxon>
        <taxon>asterids</taxon>
        <taxon>lamiids</taxon>
        <taxon>Lamiales</taxon>
        <taxon>Lamiaceae</taxon>
        <taxon>Nepetoideae</taxon>
        <taxon>Mentheae</taxon>
        <taxon>Salviinae</taxon>
        <taxon>Salvia</taxon>
        <taxon>Salvia subgen. Calosphace</taxon>
        <taxon>core Calosphace</taxon>
    </lineage>
</organism>
<dbReference type="GO" id="GO:0005886">
    <property type="term" value="C:plasma membrane"/>
    <property type="evidence" value="ECO:0007669"/>
    <property type="project" value="TreeGrafter"/>
</dbReference>
<proteinExistence type="predicted"/>
<comment type="catalytic activity">
    <reaction evidence="10">
        <text>L-threonyl-[protein] + ATP = O-phospho-L-threonyl-[protein] + ADP + H(+)</text>
        <dbReference type="Rhea" id="RHEA:46608"/>
        <dbReference type="Rhea" id="RHEA-COMP:11060"/>
        <dbReference type="Rhea" id="RHEA-COMP:11605"/>
        <dbReference type="ChEBI" id="CHEBI:15378"/>
        <dbReference type="ChEBI" id="CHEBI:30013"/>
        <dbReference type="ChEBI" id="CHEBI:30616"/>
        <dbReference type="ChEBI" id="CHEBI:61977"/>
        <dbReference type="ChEBI" id="CHEBI:456216"/>
        <dbReference type="EC" id="2.7.11.1"/>
    </reaction>
</comment>
<evidence type="ECO:0000313" key="14">
    <source>
        <dbReference type="Proteomes" id="UP000298416"/>
    </source>
</evidence>
<dbReference type="InterPro" id="IPR000719">
    <property type="entry name" value="Prot_kinase_dom"/>
</dbReference>
<keyword evidence="4" id="KW-0732">Signal</keyword>
<keyword evidence="14" id="KW-1185">Reference proteome</keyword>
<reference evidence="13" key="1">
    <citation type="submission" date="2018-01" db="EMBL/GenBank/DDBJ databases">
        <authorList>
            <person name="Mao J.F."/>
        </authorList>
    </citation>
    <scope>NUCLEOTIDE SEQUENCE</scope>
    <source>
        <strain evidence="13">Huo1</strain>
        <tissue evidence="13">Leaf</tissue>
    </source>
</reference>
<keyword evidence="8" id="KW-1015">Disulfide bond</keyword>
<dbReference type="AlphaFoldDB" id="A0A8X8Y4B4"/>
<dbReference type="GO" id="GO:0004674">
    <property type="term" value="F:protein serine/threonine kinase activity"/>
    <property type="evidence" value="ECO:0007669"/>
    <property type="project" value="UniProtKB-KW"/>
</dbReference>
<dbReference type="SUPFAM" id="SSF56112">
    <property type="entry name" value="Protein kinase-like (PK-like)"/>
    <property type="match status" value="1"/>
</dbReference>
<dbReference type="Gene3D" id="1.10.510.10">
    <property type="entry name" value="Transferase(Phosphotransferase) domain 1"/>
    <property type="match status" value="1"/>
</dbReference>
<evidence type="ECO:0000256" key="3">
    <source>
        <dbReference type="ARBA" id="ARBA00022679"/>
    </source>
</evidence>
<evidence type="ECO:0000256" key="6">
    <source>
        <dbReference type="ARBA" id="ARBA00022777"/>
    </source>
</evidence>
<dbReference type="InterPro" id="IPR008271">
    <property type="entry name" value="Ser/Thr_kinase_AS"/>
</dbReference>
<accession>A0A8X8Y4B4</accession>
<keyword evidence="6" id="KW-0418">Kinase</keyword>
<keyword evidence="9" id="KW-0325">Glycoprotein</keyword>
<dbReference type="PROSITE" id="PS50011">
    <property type="entry name" value="PROTEIN_KINASE_DOM"/>
    <property type="match status" value="1"/>
</dbReference>
<evidence type="ECO:0000313" key="13">
    <source>
        <dbReference type="EMBL" id="KAG6424344.1"/>
    </source>
</evidence>
<feature type="domain" description="Protein kinase" evidence="12">
    <location>
        <begin position="1"/>
        <end position="203"/>
    </location>
</feature>
<dbReference type="PANTHER" id="PTHR27002">
    <property type="entry name" value="RECEPTOR-LIKE SERINE/THREONINE-PROTEIN KINASE SD1-8"/>
    <property type="match status" value="1"/>
</dbReference>
<comment type="catalytic activity">
    <reaction evidence="11">
        <text>L-seryl-[protein] + ATP = O-phospho-L-seryl-[protein] + ADP + H(+)</text>
        <dbReference type="Rhea" id="RHEA:17989"/>
        <dbReference type="Rhea" id="RHEA-COMP:9863"/>
        <dbReference type="Rhea" id="RHEA-COMP:11604"/>
        <dbReference type="ChEBI" id="CHEBI:15378"/>
        <dbReference type="ChEBI" id="CHEBI:29999"/>
        <dbReference type="ChEBI" id="CHEBI:30616"/>
        <dbReference type="ChEBI" id="CHEBI:83421"/>
        <dbReference type="ChEBI" id="CHEBI:456216"/>
        <dbReference type="EC" id="2.7.11.1"/>
    </reaction>
</comment>
<evidence type="ECO:0000256" key="8">
    <source>
        <dbReference type="ARBA" id="ARBA00023157"/>
    </source>
</evidence>
<keyword evidence="3" id="KW-0808">Transferase</keyword>
<protein>
    <recommendedName>
        <fullName evidence="1">non-specific serine/threonine protein kinase</fullName>
        <ecNumber evidence="1">2.7.11.1</ecNumber>
    </recommendedName>
</protein>
<sequence>MFADHNRRTLLTWPKRYDIIVGIARGLLYLHHDSRLKIIHRDLKTSNILLDGNLTPKISDFGLARIFQEDQSLAKTKRVVGTYGYMAPGYLMDGKYSEKSDIFSLGVVLLEIISGKRNRGYEHSDHYLNLLGHAWLLWQENGTLELMDECLYDKFEECEVKRCMQVGLLCVQKFAEDRPTMSSVVSMLGSDGAVLPEPKEPGFFMERSCSTSPYIESENNTDTDRSWKVYRRGSRKVVWPMERNKEAGPTETEAGGEE</sequence>
<keyword evidence="5" id="KW-0547">Nucleotide-binding</keyword>
<keyword evidence="2" id="KW-0723">Serine/threonine-protein kinase</keyword>
<dbReference type="SMART" id="SM00220">
    <property type="entry name" value="S_TKc"/>
    <property type="match status" value="1"/>
</dbReference>
<evidence type="ECO:0000256" key="9">
    <source>
        <dbReference type="ARBA" id="ARBA00023180"/>
    </source>
</evidence>
<comment type="caution">
    <text evidence="13">The sequence shown here is derived from an EMBL/GenBank/DDBJ whole genome shotgun (WGS) entry which is preliminary data.</text>
</comment>